<gene>
    <name evidence="1" type="ORF">EZS28_011565</name>
</gene>
<organism evidence="1 2">
    <name type="scientific">Streblomastix strix</name>
    <dbReference type="NCBI Taxonomy" id="222440"/>
    <lineage>
        <taxon>Eukaryota</taxon>
        <taxon>Metamonada</taxon>
        <taxon>Preaxostyla</taxon>
        <taxon>Oxymonadida</taxon>
        <taxon>Streblomastigidae</taxon>
        <taxon>Streblomastix</taxon>
    </lineage>
</organism>
<proteinExistence type="predicted"/>
<comment type="caution">
    <text evidence="1">The sequence shown here is derived from an EMBL/GenBank/DDBJ whole genome shotgun (WGS) entry which is preliminary data.</text>
</comment>
<dbReference type="Proteomes" id="UP000324800">
    <property type="component" value="Unassembled WGS sequence"/>
</dbReference>
<accession>A0A5J4WDF2</accession>
<dbReference type="SUPFAM" id="SSF48371">
    <property type="entry name" value="ARM repeat"/>
    <property type="match status" value="1"/>
</dbReference>
<protein>
    <submittedName>
        <fullName evidence="1">Uncharacterized protein</fullName>
    </submittedName>
</protein>
<sequence length="299" mass="33934">MLKIIDSEDFEIIYSAIEIIANIIKIALNGLKEGEQHPYLIQLSEDGTVSKLIQIFKNEDYVSIEEDFAEIFAFLYKNTPLPKEIQEKVVKVLKTSQFGPQIDNLCLLSECPAVQTSISSSFIAVCGGIPAEAEKPEFHTWLNKFGMLSDIWLEEKNGTECRQALALFSSEEGLNNALSNVSNVLFKYIMIKIERCPAELREIAEKLFIFLSIKTQEEEKNYARVILQGNLVRNIENISEIISDNFIASIEKLTKMENDDVKKSSVQFLLLLSEKGGYLEKDHSSGSENNYLNLEMEQK</sequence>
<evidence type="ECO:0000313" key="2">
    <source>
        <dbReference type="Proteomes" id="UP000324800"/>
    </source>
</evidence>
<dbReference type="InterPro" id="IPR016024">
    <property type="entry name" value="ARM-type_fold"/>
</dbReference>
<reference evidence="1 2" key="1">
    <citation type="submission" date="2019-03" db="EMBL/GenBank/DDBJ databases">
        <title>Single cell metagenomics reveals metabolic interactions within the superorganism composed of flagellate Streblomastix strix and complex community of Bacteroidetes bacteria on its surface.</title>
        <authorList>
            <person name="Treitli S.C."/>
            <person name="Kolisko M."/>
            <person name="Husnik F."/>
            <person name="Keeling P."/>
            <person name="Hampl V."/>
        </authorList>
    </citation>
    <scope>NUCLEOTIDE SEQUENCE [LARGE SCALE GENOMIC DNA]</scope>
    <source>
        <strain evidence="1">ST1C</strain>
    </source>
</reference>
<name>A0A5J4WDF2_9EUKA</name>
<dbReference type="AlphaFoldDB" id="A0A5J4WDF2"/>
<dbReference type="EMBL" id="SNRW01002400">
    <property type="protein sequence ID" value="KAA6392910.1"/>
    <property type="molecule type" value="Genomic_DNA"/>
</dbReference>
<evidence type="ECO:0000313" key="1">
    <source>
        <dbReference type="EMBL" id="KAA6392910.1"/>
    </source>
</evidence>